<dbReference type="InterPro" id="IPR018488">
    <property type="entry name" value="cNMP-bd_CS"/>
</dbReference>
<reference evidence="3" key="1">
    <citation type="journal article" date="2015" name="Genome Announc.">
        <title>Draft Genome Sequence of an Anaerobic Ammonium-Oxidizing Bacterium, "Candidatus Brocadia sinica".</title>
        <authorList>
            <person name="Oshiki M."/>
            <person name="Shinyako-Hata K."/>
            <person name="Satoh H."/>
            <person name="Okabe S."/>
        </authorList>
    </citation>
    <scope>NUCLEOTIDE SEQUENCE [LARGE SCALE GENOMIC DNA]</scope>
    <source>
        <strain evidence="3">JPN1</strain>
    </source>
</reference>
<dbReference type="InterPro" id="IPR018490">
    <property type="entry name" value="cNMP-bd_dom_sf"/>
</dbReference>
<dbReference type="PROSITE" id="PS00889">
    <property type="entry name" value="CNMP_BINDING_2"/>
    <property type="match status" value="1"/>
</dbReference>
<dbReference type="RefSeq" id="WP_052564480.1">
    <property type="nucleotide sequence ID" value="NZ_BAFN01000001.1"/>
</dbReference>
<sequence length="195" mass="22174">MMNGFWENIFKKAGDNEDNVLKLLREIPILDDLSDEELREFERIAHHRYFETNEHIFWEGEPGVGMYIVKKGVVKIYKASADGKNDALAILKDGDFFGELALLDESPRSASAIAMEVCHILGFFRPEFFSVLERKPRLGLKVAMKLARIIGKRLRVTSAELQSITTRLHKPENLTKIILNGIEQSGRGGTKETKK</sequence>
<dbReference type="Gene3D" id="2.60.120.10">
    <property type="entry name" value="Jelly Rolls"/>
    <property type="match status" value="1"/>
</dbReference>
<dbReference type="PANTHER" id="PTHR24567:SF74">
    <property type="entry name" value="HTH-TYPE TRANSCRIPTIONAL REGULATOR ARCR"/>
    <property type="match status" value="1"/>
</dbReference>
<dbReference type="PROSITE" id="PS50042">
    <property type="entry name" value="CNMP_BINDING_3"/>
    <property type="match status" value="1"/>
</dbReference>
<gene>
    <name evidence="2" type="ORF">BROSI_A3015</name>
</gene>
<dbReference type="PRINTS" id="PR00103">
    <property type="entry name" value="CAMPKINASE"/>
</dbReference>
<dbReference type="Pfam" id="PF00027">
    <property type="entry name" value="cNMP_binding"/>
    <property type="match status" value="1"/>
</dbReference>
<evidence type="ECO:0000259" key="1">
    <source>
        <dbReference type="PROSITE" id="PS50042"/>
    </source>
</evidence>
<evidence type="ECO:0000313" key="3">
    <source>
        <dbReference type="Proteomes" id="UP000032309"/>
    </source>
</evidence>
<dbReference type="SUPFAM" id="SSF51206">
    <property type="entry name" value="cAMP-binding domain-like"/>
    <property type="match status" value="1"/>
</dbReference>
<accession>A0ABQ0K077</accession>
<organism evidence="2 3">
    <name type="scientific">Candidatus Brocadia sinica JPN1</name>
    <dbReference type="NCBI Taxonomy" id="1197129"/>
    <lineage>
        <taxon>Bacteria</taxon>
        <taxon>Pseudomonadati</taxon>
        <taxon>Planctomycetota</taxon>
        <taxon>Candidatus Brocadiia</taxon>
        <taxon>Candidatus Brocadiales</taxon>
        <taxon>Candidatus Brocadiaceae</taxon>
        <taxon>Candidatus Brocadia</taxon>
    </lineage>
</organism>
<dbReference type="InterPro" id="IPR014710">
    <property type="entry name" value="RmlC-like_jellyroll"/>
</dbReference>
<dbReference type="SMART" id="SM00100">
    <property type="entry name" value="cNMP"/>
    <property type="match status" value="1"/>
</dbReference>
<proteinExistence type="predicted"/>
<protein>
    <submittedName>
        <fullName evidence="2">cAMP-binding proteins</fullName>
    </submittedName>
</protein>
<dbReference type="Proteomes" id="UP000032309">
    <property type="component" value="Unassembled WGS sequence"/>
</dbReference>
<comment type="caution">
    <text evidence="2">The sequence shown here is derived from an EMBL/GenBank/DDBJ whole genome shotgun (WGS) entry which is preliminary data.</text>
</comment>
<feature type="domain" description="Cyclic nucleotide-binding" evidence="1">
    <location>
        <begin position="29"/>
        <end position="132"/>
    </location>
</feature>
<dbReference type="CDD" id="cd00038">
    <property type="entry name" value="CAP_ED"/>
    <property type="match status" value="1"/>
</dbReference>
<dbReference type="InterPro" id="IPR000595">
    <property type="entry name" value="cNMP-bd_dom"/>
</dbReference>
<keyword evidence="3" id="KW-1185">Reference proteome</keyword>
<dbReference type="InterPro" id="IPR050397">
    <property type="entry name" value="Env_Response_Regulators"/>
</dbReference>
<dbReference type="PANTHER" id="PTHR24567">
    <property type="entry name" value="CRP FAMILY TRANSCRIPTIONAL REGULATORY PROTEIN"/>
    <property type="match status" value="1"/>
</dbReference>
<dbReference type="EMBL" id="BAFN01000001">
    <property type="protein sequence ID" value="GAN34478.1"/>
    <property type="molecule type" value="Genomic_DNA"/>
</dbReference>
<name>A0ABQ0K077_9BACT</name>
<evidence type="ECO:0000313" key="2">
    <source>
        <dbReference type="EMBL" id="GAN34478.1"/>
    </source>
</evidence>